<dbReference type="AlphaFoldDB" id="A0AAW4IVY6"/>
<keyword evidence="7 9" id="KW-0472">Membrane</keyword>
<dbReference type="GO" id="GO:0015288">
    <property type="term" value="F:porin activity"/>
    <property type="evidence" value="ECO:0007669"/>
    <property type="project" value="UniProtKB-KW"/>
</dbReference>
<evidence type="ECO:0000256" key="6">
    <source>
        <dbReference type="ARBA" id="ARBA00023114"/>
    </source>
</evidence>
<keyword evidence="10" id="KW-0732">Signal</keyword>
<evidence type="ECO:0000256" key="7">
    <source>
        <dbReference type="ARBA" id="ARBA00023136"/>
    </source>
</evidence>
<dbReference type="PANTHER" id="PTHR30329">
    <property type="entry name" value="STATOR ELEMENT OF FLAGELLAR MOTOR COMPLEX"/>
    <property type="match status" value="1"/>
</dbReference>
<dbReference type="GO" id="GO:0005509">
    <property type="term" value="F:calcium ion binding"/>
    <property type="evidence" value="ECO:0007669"/>
    <property type="project" value="InterPro"/>
</dbReference>
<dbReference type="GO" id="GO:0006811">
    <property type="term" value="P:monoatomic ion transport"/>
    <property type="evidence" value="ECO:0007669"/>
    <property type="project" value="UniProtKB-KW"/>
</dbReference>
<dbReference type="EMBL" id="JAGBKN010000008">
    <property type="protein sequence ID" value="MBO1516750.1"/>
    <property type="molecule type" value="Genomic_DNA"/>
</dbReference>
<dbReference type="SUPFAM" id="SSF56925">
    <property type="entry name" value="OMPA-like"/>
    <property type="match status" value="1"/>
</dbReference>
<evidence type="ECO:0000256" key="3">
    <source>
        <dbReference type="ARBA" id="ARBA00022452"/>
    </source>
</evidence>
<dbReference type="RefSeq" id="WP_100748910.1">
    <property type="nucleotide sequence ID" value="NZ_JAGBKN010000008.1"/>
</dbReference>
<evidence type="ECO:0000256" key="8">
    <source>
        <dbReference type="ARBA" id="ARBA00023237"/>
    </source>
</evidence>
<evidence type="ECO:0000256" key="1">
    <source>
        <dbReference type="ARBA" id="ARBA00004571"/>
    </source>
</evidence>
<dbReference type="Proteomes" id="UP000664161">
    <property type="component" value="Unassembled WGS sequence"/>
</dbReference>
<dbReference type="PROSITE" id="PS51123">
    <property type="entry name" value="OMPA_2"/>
    <property type="match status" value="1"/>
</dbReference>
<keyword evidence="3" id="KW-1134">Transmembrane beta strand</keyword>
<keyword evidence="4" id="KW-0812">Transmembrane</keyword>
<keyword evidence="13" id="KW-1185">Reference proteome</keyword>
<feature type="chain" id="PRO_5043677672" evidence="10">
    <location>
        <begin position="23"/>
        <end position="438"/>
    </location>
</feature>
<name>A0AAW4IVY6_9GAMM</name>
<dbReference type="SUPFAM" id="SSF103647">
    <property type="entry name" value="TSP type-3 repeat"/>
    <property type="match status" value="1"/>
</dbReference>
<sequence length="438" mass="46893">MKLNKIALALVAVAAAPLAANAGVTISPLLLGYHMTEEFSDTSDKQRDILRTGKDLYMDGQTPSQPIDGRNGNLNGGVAQESGLYTGAALGIELTPSTQFQVEYGVTNTNGEASERSADAGVNRFDVEQTMLSGNFLIGTEEFTGYTDSAFKPYVLVGAGQSKIKVENQEQYVATADAQGTTAGGTVEAGTEVANSKDTIGNLGLGAMYRINDALSLRGEARAIHNFDNNWWEGMALAGLEVVLGGHLAPTVAVPPMQEPVVDNTPVVVVDDLDSDGDGVPDSIDACPGTPMNVVVDERGCPVPVDITDELKMELRVFFDNDKSTIKNQYKPEIAKVAEKMREYPNSTARVEGHASKTGPSARYNQRLSEARAVAVKSMLTNEFGIAPNRLTTVGYGYNNPIAPNDTEEGRAMNRRVYAIITGDKTMTVEQTKDMVVQ</sequence>
<organism evidence="12 13">
    <name type="scientific">Psychrobacter halodurans</name>
    <dbReference type="NCBI Taxonomy" id="2818439"/>
    <lineage>
        <taxon>Bacteria</taxon>
        <taxon>Pseudomonadati</taxon>
        <taxon>Pseudomonadota</taxon>
        <taxon>Gammaproteobacteria</taxon>
        <taxon>Moraxellales</taxon>
        <taxon>Moraxellaceae</taxon>
        <taxon>Psychrobacter</taxon>
    </lineage>
</organism>
<dbReference type="PANTHER" id="PTHR30329:SF21">
    <property type="entry name" value="LIPOPROTEIN YIAD-RELATED"/>
    <property type="match status" value="1"/>
</dbReference>
<evidence type="ECO:0000256" key="10">
    <source>
        <dbReference type="SAM" id="SignalP"/>
    </source>
</evidence>
<dbReference type="GO" id="GO:0046930">
    <property type="term" value="C:pore complex"/>
    <property type="evidence" value="ECO:0007669"/>
    <property type="project" value="UniProtKB-KW"/>
</dbReference>
<dbReference type="GO" id="GO:0009279">
    <property type="term" value="C:cell outer membrane"/>
    <property type="evidence" value="ECO:0007669"/>
    <property type="project" value="UniProtKB-SubCell"/>
</dbReference>
<keyword evidence="5" id="KW-0406">Ion transport</keyword>
<keyword evidence="8" id="KW-0998">Cell outer membrane</keyword>
<dbReference type="InterPro" id="IPR050330">
    <property type="entry name" value="Bact_OuterMem_StrucFunc"/>
</dbReference>
<dbReference type="CDD" id="cd07185">
    <property type="entry name" value="OmpA_C-like"/>
    <property type="match status" value="1"/>
</dbReference>
<dbReference type="Gene3D" id="3.30.1330.60">
    <property type="entry name" value="OmpA-like domain"/>
    <property type="match status" value="1"/>
</dbReference>
<dbReference type="InterPro" id="IPR006664">
    <property type="entry name" value="OMP_bac"/>
</dbReference>
<dbReference type="Gene3D" id="2.40.160.20">
    <property type="match status" value="1"/>
</dbReference>
<comment type="caution">
    <text evidence="12">The sequence shown here is derived from an EMBL/GenBank/DDBJ whole genome shotgun (WGS) entry which is preliminary data.</text>
</comment>
<feature type="domain" description="OmpA-like" evidence="11">
    <location>
        <begin position="306"/>
        <end position="425"/>
    </location>
</feature>
<dbReference type="Pfam" id="PF00691">
    <property type="entry name" value="OmpA"/>
    <property type="match status" value="1"/>
</dbReference>
<dbReference type="InterPro" id="IPR006665">
    <property type="entry name" value="OmpA-like"/>
</dbReference>
<keyword evidence="2" id="KW-0813">Transport</keyword>
<accession>A0AAW4IVY6</accession>
<protein>
    <submittedName>
        <fullName evidence="12">OmpA family protein</fullName>
    </submittedName>
</protein>
<proteinExistence type="predicted"/>
<evidence type="ECO:0000256" key="9">
    <source>
        <dbReference type="PROSITE-ProRule" id="PRU00473"/>
    </source>
</evidence>
<evidence type="ECO:0000256" key="4">
    <source>
        <dbReference type="ARBA" id="ARBA00022692"/>
    </source>
</evidence>
<evidence type="ECO:0000256" key="2">
    <source>
        <dbReference type="ARBA" id="ARBA00022448"/>
    </source>
</evidence>
<reference evidence="12 13" key="1">
    <citation type="submission" date="2021-03" db="EMBL/GenBank/DDBJ databases">
        <authorList>
            <person name="Shang D.-D."/>
            <person name="Du Z.-J."/>
            <person name="Chen G.-J."/>
        </authorList>
    </citation>
    <scope>NUCLEOTIDE SEQUENCE [LARGE SCALE GENOMIC DNA]</scope>
    <source>
        <strain evidence="12 13">F2608</strain>
    </source>
</reference>
<feature type="signal peptide" evidence="10">
    <location>
        <begin position="1"/>
        <end position="22"/>
    </location>
</feature>
<keyword evidence="6" id="KW-0626">Porin</keyword>
<dbReference type="InterPro" id="IPR011250">
    <property type="entry name" value="OMP/PagP_B-barrel"/>
</dbReference>
<evidence type="ECO:0000259" key="11">
    <source>
        <dbReference type="PROSITE" id="PS51123"/>
    </source>
</evidence>
<comment type="subcellular location">
    <subcellularLocation>
        <location evidence="1">Cell outer membrane</location>
        <topology evidence="1">Multi-pass membrane protein</topology>
    </subcellularLocation>
</comment>
<evidence type="ECO:0000313" key="13">
    <source>
        <dbReference type="Proteomes" id="UP000664161"/>
    </source>
</evidence>
<gene>
    <name evidence="12" type="ORF">J3491_05300</name>
</gene>
<dbReference type="InterPro" id="IPR036737">
    <property type="entry name" value="OmpA-like_sf"/>
</dbReference>
<evidence type="ECO:0000313" key="12">
    <source>
        <dbReference type="EMBL" id="MBO1516750.1"/>
    </source>
</evidence>
<evidence type="ECO:0000256" key="5">
    <source>
        <dbReference type="ARBA" id="ARBA00023065"/>
    </source>
</evidence>
<dbReference type="PRINTS" id="PR01021">
    <property type="entry name" value="OMPADOMAIN"/>
</dbReference>
<dbReference type="SUPFAM" id="SSF103088">
    <property type="entry name" value="OmpA-like"/>
    <property type="match status" value="1"/>
</dbReference>
<dbReference type="InterPro" id="IPR028974">
    <property type="entry name" value="TSP_type-3_rpt"/>
</dbReference>